<dbReference type="EMBL" id="VXIV02002034">
    <property type="protein sequence ID" value="KAF6027743.1"/>
    <property type="molecule type" value="Genomic_DNA"/>
</dbReference>
<accession>A0A7J7JPB6</accession>
<name>A0A7J7JPB6_BUGNE</name>
<keyword evidence="5" id="KW-1185">Reference proteome</keyword>
<reference evidence="4 5" key="2">
    <citation type="submission" date="2020-06" db="EMBL/GenBank/DDBJ databases">
        <title>Draft genome of Bugula neritina, a colonial animal packing powerful symbionts and potential medicines.</title>
        <authorList>
            <person name="Rayko M."/>
        </authorList>
    </citation>
    <scope>NUCLEOTIDE SEQUENCE [LARGE SCALE GENOMIC DNA]</scope>
    <source>
        <strain evidence="4">Kwan_BN1</strain>
    </source>
</reference>
<dbReference type="OrthoDB" id="5914890at2759"/>
<dbReference type="Proteomes" id="UP000593567">
    <property type="component" value="Unassembled WGS sequence"/>
</dbReference>
<dbReference type="PRINTS" id="PR00449">
    <property type="entry name" value="RASTRNSFRMNG"/>
</dbReference>
<dbReference type="SMART" id="SM00174">
    <property type="entry name" value="RHO"/>
    <property type="match status" value="1"/>
</dbReference>
<organism evidence="4 5">
    <name type="scientific">Bugula neritina</name>
    <name type="common">Brown bryozoan</name>
    <name type="synonym">Sertularia neritina</name>
    <dbReference type="NCBI Taxonomy" id="10212"/>
    <lineage>
        <taxon>Eukaryota</taxon>
        <taxon>Metazoa</taxon>
        <taxon>Spiralia</taxon>
        <taxon>Lophotrochozoa</taxon>
        <taxon>Bryozoa</taxon>
        <taxon>Gymnolaemata</taxon>
        <taxon>Cheilostomatida</taxon>
        <taxon>Flustrina</taxon>
        <taxon>Buguloidea</taxon>
        <taxon>Bugulidae</taxon>
        <taxon>Bugula</taxon>
    </lineage>
</organism>
<dbReference type="Gene3D" id="3.40.50.300">
    <property type="entry name" value="P-loop containing nucleotide triphosphate hydrolases"/>
    <property type="match status" value="1"/>
</dbReference>
<dbReference type="Pfam" id="PF08477">
    <property type="entry name" value="Roc"/>
    <property type="match status" value="1"/>
</dbReference>
<sequence>MSTLDKVRVVVVGDSESGKTSLSHLIAHGNACERPMSTIGCSTQVKLHDYRAGLPGEKPYFIELWDVGGSRGHEIARSLFYNPIDGLILVHDLSNRKSHVNLQSWLREVTNCRDGGKLRQVITDYDADSMTGYSIPTLVVGTKLDLLKGQEPQPSFIAEDCNAEEVYLDCTSNRYLAPGSSNSVKLSRFFDKVIEKKLSSPGSHTARDTGPFSLGERKRTYSPSRMYTGIKSTHID</sequence>
<reference evidence="4 5" key="1">
    <citation type="submission" date="2019-09" db="EMBL/GenBank/DDBJ databases">
        <authorList>
            <person name="Raiko M."/>
            <person name="Komissarov A."/>
            <person name="Rhodes A."/>
            <person name="Kliver S."/>
            <person name="Lim-Fong G."/>
            <person name="Kwan J."/>
            <person name="O'Brien S.J."/>
            <person name="Lopez J.V."/>
        </authorList>
    </citation>
    <scope>NUCLEOTIDE SEQUENCE [LARGE SCALE GENOMIC DNA]</scope>
    <source>
        <strain evidence="4">Kwan_BN1</strain>
    </source>
</reference>
<dbReference type="GO" id="GO:0003924">
    <property type="term" value="F:GTPase activity"/>
    <property type="evidence" value="ECO:0007669"/>
    <property type="project" value="InterPro"/>
</dbReference>
<dbReference type="AlphaFoldDB" id="A0A7J7JPB6"/>
<evidence type="ECO:0000313" key="3">
    <source>
        <dbReference type="EMBL" id="KAF6026032.1"/>
    </source>
</evidence>
<dbReference type="InterPro" id="IPR001806">
    <property type="entry name" value="Small_GTPase"/>
</dbReference>
<evidence type="ECO:0000256" key="1">
    <source>
        <dbReference type="ARBA" id="ARBA00022741"/>
    </source>
</evidence>
<evidence type="ECO:0000313" key="5">
    <source>
        <dbReference type="Proteomes" id="UP000593567"/>
    </source>
</evidence>
<gene>
    <name evidence="4" type="ORF">EB796_013966</name>
    <name evidence="3" type="ORF">EB796_015660</name>
</gene>
<dbReference type="SMART" id="SM00175">
    <property type="entry name" value="RAB"/>
    <property type="match status" value="1"/>
</dbReference>
<dbReference type="SUPFAM" id="SSF52540">
    <property type="entry name" value="P-loop containing nucleoside triphosphate hydrolases"/>
    <property type="match status" value="1"/>
</dbReference>
<evidence type="ECO:0000256" key="2">
    <source>
        <dbReference type="ARBA" id="ARBA00023134"/>
    </source>
</evidence>
<dbReference type="PANTHER" id="PTHR24073">
    <property type="entry name" value="DRAB5-RELATED"/>
    <property type="match status" value="1"/>
</dbReference>
<dbReference type="EMBL" id="VXIV02002367">
    <property type="protein sequence ID" value="KAF6026032.1"/>
    <property type="molecule type" value="Genomic_DNA"/>
</dbReference>
<evidence type="ECO:0008006" key="6">
    <source>
        <dbReference type="Google" id="ProtNLM"/>
    </source>
</evidence>
<dbReference type="PROSITE" id="PS51419">
    <property type="entry name" value="RAB"/>
    <property type="match status" value="1"/>
</dbReference>
<evidence type="ECO:0000313" key="4">
    <source>
        <dbReference type="EMBL" id="KAF6027743.1"/>
    </source>
</evidence>
<proteinExistence type="predicted"/>
<keyword evidence="1" id="KW-0547">Nucleotide-binding</keyword>
<dbReference type="InterPro" id="IPR027417">
    <property type="entry name" value="P-loop_NTPase"/>
</dbReference>
<keyword evidence="2" id="KW-0342">GTP-binding</keyword>
<protein>
    <recommendedName>
        <fullName evidence="6">RABL3</fullName>
    </recommendedName>
</protein>
<comment type="caution">
    <text evidence="4">The sequence shown here is derived from an EMBL/GenBank/DDBJ whole genome shotgun (WGS) entry which is preliminary data.</text>
</comment>
<dbReference type="GO" id="GO:0005525">
    <property type="term" value="F:GTP binding"/>
    <property type="evidence" value="ECO:0007669"/>
    <property type="project" value="UniProtKB-KW"/>
</dbReference>